<dbReference type="SUPFAM" id="SSF55729">
    <property type="entry name" value="Acyl-CoA N-acyltransferases (Nat)"/>
    <property type="match status" value="1"/>
</dbReference>
<dbReference type="PANTHER" id="PTHR47237:SF2">
    <property type="entry name" value="BLL4206 PROTEIN"/>
    <property type="match status" value="1"/>
</dbReference>
<dbReference type="PANTHER" id="PTHR47237">
    <property type="entry name" value="SLL0310 PROTEIN"/>
    <property type="match status" value="1"/>
</dbReference>
<evidence type="ECO:0000313" key="2">
    <source>
        <dbReference type="EMBL" id="SIS36650.1"/>
    </source>
</evidence>
<dbReference type="Pfam" id="PF18014">
    <property type="entry name" value="Acetyltransf_18"/>
    <property type="match status" value="1"/>
</dbReference>
<dbReference type="InterPro" id="IPR041496">
    <property type="entry name" value="YitH/HolE_GNAT"/>
</dbReference>
<dbReference type="STRING" id="80876.SAMN05421779_10182"/>
<keyword evidence="3" id="KW-1185">Reference proteome</keyword>
<dbReference type="OrthoDB" id="8453373at2"/>
<dbReference type="InterPro" id="IPR016181">
    <property type="entry name" value="Acyl_CoA_acyltransferase"/>
</dbReference>
<name>A0A1N7IHX3_9PROT</name>
<dbReference type="Gene3D" id="3.40.630.90">
    <property type="match status" value="1"/>
</dbReference>
<accession>A0A1N7IHX3</accession>
<dbReference type="RefSeq" id="WP_076397977.1">
    <property type="nucleotide sequence ID" value="NZ_FTOA01000001.1"/>
</dbReference>
<dbReference type="EMBL" id="FTOA01000001">
    <property type="protein sequence ID" value="SIS36650.1"/>
    <property type="molecule type" value="Genomic_DNA"/>
</dbReference>
<dbReference type="InterPro" id="IPR052729">
    <property type="entry name" value="Acyl/Acetyltrans_Enzymes"/>
</dbReference>
<sequence length="282" mass="30600">MRVDDLIIDTMQMSDLPALHGLSASMGWPHRAEDWALNLRSGHGLVARDAIGRLHGSAMYFPMAQDRTSLGMVIAHPRLERSGLLELLTREAMERAGSYATFLNACSEVQVACQGIGALGHSLVYQTQGYVASVPMAAVSVKTRAARPEDMADILACDTRAYSADRHDVLEPLFAASAAVRVLTRRGEIQGYACARRFGRGQVIGPVIARSEDDAISLIAPLLDRFVGEFVRFDTRLEDGPLRRFLLACGLHPVGTVVTMTFGDVPRGGPERVYGLSSHSHG</sequence>
<proteinExistence type="predicted"/>
<protein>
    <recommendedName>
        <fullName evidence="1">YitH/HolE acetyltransferase (GNAT) domain-containing protein</fullName>
    </recommendedName>
</protein>
<organism evidence="2 3">
    <name type="scientific">Insolitispirillum peregrinum</name>
    <dbReference type="NCBI Taxonomy" id="80876"/>
    <lineage>
        <taxon>Bacteria</taxon>
        <taxon>Pseudomonadati</taxon>
        <taxon>Pseudomonadota</taxon>
        <taxon>Alphaproteobacteria</taxon>
        <taxon>Rhodospirillales</taxon>
        <taxon>Novispirillaceae</taxon>
        <taxon>Insolitispirillum</taxon>
    </lineage>
</organism>
<gene>
    <name evidence="2" type="ORF">SAMN05421779_10182</name>
</gene>
<reference evidence="2 3" key="1">
    <citation type="submission" date="2017-01" db="EMBL/GenBank/DDBJ databases">
        <authorList>
            <person name="Mah S.A."/>
            <person name="Swanson W.J."/>
            <person name="Moy G.W."/>
            <person name="Vacquier V.D."/>
        </authorList>
    </citation>
    <scope>NUCLEOTIDE SEQUENCE [LARGE SCALE GENOMIC DNA]</scope>
    <source>
        <strain evidence="2 3">DSM 11589</strain>
    </source>
</reference>
<dbReference type="Proteomes" id="UP000185678">
    <property type="component" value="Unassembled WGS sequence"/>
</dbReference>
<evidence type="ECO:0000259" key="1">
    <source>
        <dbReference type="Pfam" id="PF18014"/>
    </source>
</evidence>
<dbReference type="AlphaFoldDB" id="A0A1N7IHX3"/>
<feature type="domain" description="YitH/HolE acetyltransferase (GNAT)" evidence="1">
    <location>
        <begin position="155"/>
        <end position="275"/>
    </location>
</feature>
<evidence type="ECO:0000313" key="3">
    <source>
        <dbReference type="Proteomes" id="UP000185678"/>
    </source>
</evidence>